<dbReference type="AlphaFoldDB" id="A0A2M8ET66"/>
<proteinExistence type="predicted"/>
<evidence type="ECO:0000256" key="4">
    <source>
        <dbReference type="ARBA" id="ARBA00023136"/>
    </source>
</evidence>
<feature type="transmembrane region" description="Helical" evidence="5">
    <location>
        <begin position="43"/>
        <end position="62"/>
    </location>
</feature>
<dbReference type="SUPFAM" id="SSF103473">
    <property type="entry name" value="MFS general substrate transporter"/>
    <property type="match status" value="1"/>
</dbReference>
<dbReference type="Pfam" id="PF07690">
    <property type="entry name" value="MFS_1"/>
    <property type="match status" value="1"/>
</dbReference>
<dbReference type="PROSITE" id="PS50850">
    <property type="entry name" value="MFS"/>
    <property type="match status" value="1"/>
</dbReference>
<dbReference type="InterPro" id="IPR011701">
    <property type="entry name" value="MFS"/>
</dbReference>
<organism evidence="7 8">
    <name type="scientific">Candidatus Shapirobacteria bacterium CG_4_9_14_0_2_um_filter_39_11</name>
    <dbReference type="NCBI Taxonomy" id="1974478"/>
    <lineage>
        <taxon>Bacteria</taxon>
        <taxon>Candidatus Shapironibacteriota</taxon>
    </lineage>
</organism>
<sequence length="385" mass="41727">MKIIAFKNRNLTIIAFAFGLLFFGFNAAEQHFTAFYQTIGQVNLAFRSLAILYGAIVLGNFIGPATVRKIGIKLAFIIGFATYVALVFGIVLKIAFLIYLLSFILGIGAGVIGIARADFLRLIAPKDKRGEFTGTIESVRTFGGFLGVAGVSLFLKALDINQIFLLLGMLMLLGTSLLFFLGNLREKPALSQNEVHNFKLMVKLAQDPKLLFLIPHSVAGGFLLGLILGAIPTVIEKNFGLGWVGAITSIFHLTLILVLLPAGYLSDIKGRFGLIYSSIIANILAVTIFLNLKTLPALAFAMLLLGLGGSLGQGAFTALMLDTFEEKIKEASSVLGNLGLILGIIPSFLLPQWLSQNQLFYLVIGLSLVGMVSLRTFEKRFRLST</sequence>
<name>A0A2M8ET66_9BACT</name>
<reference evidence="8" key="1">
    <citation type="submission" date="2017-09" db="EMBL/GenBank/DDBJ databases">
        <title>Depth-based differentiation of microbial function through sediment-hosted aquifers and enrichment of novel symbionts in the deep terrestrial subsurface.</title>
        <authorList>
            <person name="Probst A.J."/>
            <person name="Ladd B."/>
            <person name="Jarett J.K."/>
            <person name="Geller-Mcgrath D.E."/>
            <person name="Sieber C.M.K."/>
            <person name="Emerson J.B."/>
            <person name="Anantharaman K."/>
            <person name="Thomas B.C."/>
            <person name="Malmstrom R."/>
            <person name="Stieglmeier M."/>
            <person name="Klingl A."/>
            <person name="Woyke T."/>
            <person name="Ryan C.M."/>
            <person name="Banfield J.F."/>
        </authorList>
    </citation>
    <scope>NUCLEOTIDE SEQUENCE [LARGE SCALE GENOMIC DNA]</scope>
</reference>
<evidence type="ECO:0000256" key="2">
    <source>
        <dbReference type="ARBA" id="ARBA00022692"/>
    </source>
</evidence>
<evidence type="ECO:0000313" key="7">
    <source>
        <dbReference type="EMBL" id="PJC28312.1"/>
    </source>
</evidence>
<evidence type="ECO:0000313" key="8">
    <source>
        <dbReference type="Proteomes" id="UP000229816"/>
    </source>
</evidence>
<dbReference type="GO" id="GO:0022857">
    <property type="term" value="F:transmembrane transporter activity"/>
    <property type="evidence" value="ECO:0007669"/>
    <property type="project" value="InterPro"/>
</dbReference>
<feature type="transmembrane region" description="Helical" evidence="5">
    <location>
        <begin position="333"/>
        <end position="353"/>
    </location>
</feature>
<keyword evidence="2 5" id="KW-0812">Transmembrane</keyword>
<dbReference type="Gene3D" id="1.20.1250.20">
    <property type="entry name" value="MFS general substrate transporter like domains"/>
    <property type="match status" value="2"/>
</dbReference>
<dbReference type="PANTHER" id="PTHR23294:SF0">
    <property type="entry name" value="UNC93-LIKE PROTEIN MFSD11"/>
    <property type="match status" value="1"/>
</dbReference>
<comment type="subcellular location">
    <subcellularLocation>
        <location evidence="1">Membrane</location>
        <topology evidence="1">Multi-pass membrane protein</topology>
    </subcellularLocation>
</comment>
<feature type="transmembrane region" description="Helical" evidence="5">
    <location>
        <begin position="138"/>
        <end position="157"/>
    </location>
</feature>
<dbReference type="InterPro" id="IPR036259">
    <property type="entry name" value="MFS_trans_sf"/>
</dbReference>
<evidence type="ECO:0000259" key="6">
    <source>
        <dbReference type="PROSITE" id="PS50850"/>
    </source>
</evidence>
<feature type="transmembrane region" description="Helical" evidence="5">
    <location>
        <begin position="272"/>
        <end position="292"/>
    </location>
</feature>
<dbReference type="EMBL" id="PFSF01000017">
    <property type="protein sequence ID" value="PJC28312.1"/>
    <property type="molecule type" value="Genomic_DNA"/>
</dbReference>
<dbReference type="GO" id="GO:0016020">
    <property type="term" value="C:membrane"/>
    <property type="evidence" value="ECO:0007669"/>
    <property type="project" value="UniProtKB-SubCell"/>
</dbReference>
<keyword evidence="4 5" id="KW-0472">Membrane</keyword>
<feature type="transmembrane region" description="Helical" evidence="5">
    <location>
        <begin position="359"/>
        <end position="377"/>
    </location>
</feature>
<comment type="caution">
    <text evidence="7">The sequence shown here is derived from an EMBL/GenBank/DDBJ whole genome shotgun (WGS) entry which is preliminary data.</text>
</comment>
<feature type="transmembrane region" description="Helical" evidence="5">
    <location>
        <begin position="210"/>
        <end position="235"/>
    </location>
</feature>
<feature type="transmembrane region" description="Helical" evidence="5">
    <location>
        <begin position="98"/>
        <end position="117"/>
    </location>
</feature>
<feature type="transmembrane region" description="Helical" evidence="5">
    <location>
        <begin position="241"/>
        <end position="260"/>
    </location>
</feature>
<accession>A0A2M8ET66</accession>
<keyword evidence="3 5" id="KW-1133">Transmembrane helix</keyword>
<protein>
    <recommendedName>
        <fullName evidence="6">Major facilitator superfamily (MFS) profile domain-containing protein</fullName>
    </recommendedName>
</protein>
<evidence type="ECO:0000256" key="3">
    <source>
        <dbReference type="ARBA" id="ARBA00022989"/>
    </source>
</evidence>
<evidence type="ECO:0000256" key="1">
    <source>
        <dbReference type="ARBA" id="ARBA00004141"/>
    </source>
</evidence>
<feature type="transmembrane region" description="Helical" evidence="5">
    <location>
        <begin position="163"/>
        <end position="182"/>
    </location>
</feature>
<dbReference type="InterPro" id="IPR051617">
    <property type="entry name" value="UNC-93-like_regulator"/>
</dbReference>
<evidence type="ECO:0000256" key="5">
    <source>
        <dbReference type="SAM" id="Phobius"/>
    </source>
</evidence>
<feature type="transmembrane region" description="Helical" evidence="5">
    <location>
        <begin position="74"/>
        <end position="92"/>
    </location>
</feature>
<feature type="domain" description="Major facilitator superfamily (MFS) profile" evidence="6">
    <location>
        <begin position="1"/>
        <end position="382"/>
    </location>
</feature>
<dbReference type="InterPro" id="IPR020846">
    <property type="entry name" value="MFS_dom"/>
</dbReference>
<feature type="transmembrane region" description="Helical" evidence="5">
    <location>
        <begin position="298"/>
        <end position="321"/>
    </location>
</feature>
<gene>
    <name evidence="7" type="ORF">CO054_00815</name>
</gene>
<dbReference type="PANTHER" id="PTHR23294">
    <property type="entry name" value="ET TRANSLATION PRODUCT-RELATED"/>
    <property type="match status" value="1"/>
</dbReference>
<dbReference type="Proteomes" id="UP000229816">
    <property type="component" value="Unassembled WGS sequence"/>
</dbReference>